<evidence type="ECO:0000256" key="8">
    <source>
        <dbReference type="SAM" id="Phobius"/>
    </source>
</evidence>
<evidence type="ECO:0000256" key="7">
    <source>
        <dbReference type="SAM" id="MobiDB-lite"/>
    </source>
</evidence>
<dbReference type="PANTHER" id="PTHR42770">
    <property type="entry name" value="AMINO ACID TRANSPORTER-RELATED"/>
    <property type="match status" value="1"/>
</dbReference>
<protein>
    <submittedName>
        <fullName evidence="9">Glutamate/gamma-aminobutyrate antiporter</fullName>
    </submittedName>
</protein>
<feature type="region of interest" description="Disordered" evidence="7">
    <location>
        <begin position="692"/>
        <end position="719"/>
    </location>
</feature>
<evidence type="ECO:0000256" key="6">
    <source>
        <dbReference type="ARBA" id="ARBA00023136"/>
    </source>
</evidence>
<dbReference type="eggNOG" id="COG0531">
    <property type="taxonomic scope" value="Bacteria"/>
</dbReference>
<gene>
    <name evidence="9" type="ORF">BCUN_1537</name>
</gene>
<feature type="transmembrane region" description="Helical" evidence="8">
    <location>
        <begin position="41"/>
        <end position="58"/>
    </location>
</feature>
<dbReference type="PANTHER" id="PTHR42770:SF15">
    <property type="entry name" value="GLUTAMATE_GAMMA-AMINOBUTYRATE ANTIPORTER-RELATED"/>
    <property type="match status" value="1"/>
</dbReference>
<dbReference type="GO" id="GO:0005886">
    <property type="term" value="C:plasma membrane"/>
    <property type="evidence" value="ECO:0007669"/>
    <property type="project" value="UniProtKB-SubCell"/>
</dbReference>
<dbReference type="Pfam" id="PF13520">
    <property type="entry name" value="AA_permease_2"/>
    <property type="match status" value="1"/>
</dbReference>
<keyword evidence="10" id="KW-1185">Reference proteome</keyword>
<evidence type="ECO:0000256" key="1">
    <source>
        <dbReference type="ARBA" id="ARBA00004651"/>
    </source>
</evidence>
<dbReference type="InterPro" id="IPR050367">
    <property type="entry name" value="APC_superfamily"/>
</dbReference>
<evidence type="ECO:0000256" key="2">
    <source>
        <dbReference type="ARBA" id="ARBA00022448"/>
    </source>
</evidence>
<evidence type="ECO:0000256" key="3">
    <source>
        <dbReference type="ARBA" id="ARBA00022475"/>
    </source>
</evidence>
<sequence length="719" mass="76763">MIRRERQRHMSNATHGASGGSTAAGKAPTTQGKAGAGSGKLTTLALVMMNVTVLAGLANDVQQSFYGLTSVTYFLIGGLLFFLPTGLVAAELASGWGQRGGIFRWVGEGIGVFPAISCLLILWFQTTFTFGSGIPSMSATIGFFTTKYDWAVDFAKNSHSWKITLPIMIGWLAYYWFCCWLATKGVKTFSKVAQYGVILGTFLPLAVITILAVVYICQGNPIQTDMAPSALIPKWGGMSTLALAAGVFFSFAGIDMNAAHIKDLKKPNKQYPVAIFISMILTLLIFIVGTVIIAMVIPNKQINLLYTLFSTYRTLGATIGFPDLYLVFCWLGMLNSFAALITNLAGPSYMLGQAGRSGFLPKALQNNNKHGMPSRLMYTQMAVMTVIAFIVFFLPNVEGFVALITQAITILYLSYYVLMFVAFLRLRYTQPNRPRGFRVPGGKAGAWIVAGIGILASVFGIVLAFYPPAQLKAEVGSGATYDIIIIALLAFVVLACVWIYRASRKHKDWVDPSNQFAPFTWQIEGLKKPSLALSNIPSALVSAGQDPMGMPIKHPYGKDEMINLPDPKKDPNGQAEAAAALLAKHGITEPSDPKNVALVGDPTAGVKTLAYAPAPVHTDDDGNALPTPSDADIAAAPVPTDALAAAKRAMAEAKLVQADSIAMQNEAQALNNAARDDQELAKAVRRVQVDEAQAAEAAKAAGTTVGSTGSAADGTATKQ</sequence>
<feature type="region of interest" description="Disordered" evidence="7">
    <location>
        <begin position="1"/>
        <end position="37"/>
    </location>
</feature>
<evidence type="ECO:0000256" key="4">
    <source>
        <dbReference type="ARBA" id="ARBA00022692"/>
    </source>
</evidence>
<dbReference type="InterPro" id="IPR002293">
    <property type="entry name" value="AA/rel_permease1"/>
</dbReference>
<feature type="transmembrane region" description="Helical" evidence="8">
    <location>
        <begin position="376"/>
        <end position="394"/>
    </location>
</feature>
<evidence type="ECO:0000313" key="9">
    <source>
        <dbReference type="EMBL" id="KFI59770.1"/>
    </source>
</evidence>
<feature type="transmembrane region" description="Helical" evidence="8">
    <location>
        <begin position="70"/>
        <end position="90"/>
    </location>
</feature>
<dbReference type="Proteomes" id="UP000029067">
    <property type="component" value="Unassembled WGS sequence"/>
</dbReference>
<evidence type="ECO:0000256" key="5">
    <source>
        <dbReference type="ARBA" id="ARBA00022989"/>
    </source>
</evidence>
<feature type="compositionally biased region" description="Low complexity" evidence="7">
    <location>
        <begin position="692"/>
        <end position="701"/>
    </location>
</feature>
<feature type="transmembrane region" description="Helical" evidence="8">
    <location>
        <begin position="102"/>
        <end position="124"/>
    </location>
</feature>
<proteinExistence type="predicted"/>
<feature type="transmembrane region" description="Helical" evidence="8">
    <location>
        <begin position="400"/>
        <end position="424"/>
    </location>
</feature>
<feature type="transmembrane region" description="Helical" evidence="8">
    <location>
        <begin position="236"/>
        <end position="254"/>
    </location>
</feature>
<feature type="transmembrane region" description="Helical" evidence="8">
    <location>
        <begin position="444"/>
        <end position="466"/>
    </location>
</feature>
<feature type="compositionally biased region" description="Low complexity" evidence="7">
    <location>
        <begin position="13"/>
        <end position="30"/>
    </location>
</feature>
<name>A0A087ALX0_9BIFI</name>
<reference evidence="9 10" key="1">
    <citation type="submission" date="2014-03" db="EMBL/GenBank/DDBJ databases">
        <title>Genomics of Bifidobacteria.</title>
        <authorList>
            <person name="Ventura M."/>
            <person name="Milani C."/>
            <person name="Lugli G.A."/>
        </authorList>
    </citation>
    <scope>NUCLEOTIDE SEQUENCE [LARGE SCALE GENOMIC DNA]</scope>
    <source>
        <strain evidence="9 10">LMG 10738</strain>
    </source>
</reference>
<feature type="transmembrane region" description="Helical" evidence="8">
    <location>
        <begin position="195"/>
        <end position="216"/>
    </location>
</feature>
<comment type="subcellular location">
    <subcellularLocation>
        <location evidence="1">Cell membrane</location>
        <topology evidence="1">Multi-pass membrane protein</topology>
    </subcellularLocation>
</comment>
<dbReference type="EMBL" id="JGYV01000024">
    <property type="protein sequence ID" value="KFI59770.1"/>
    <property type="molecule type" value="Genomic_DNA"/>
</dbReference>
<comment type="caution">
    <text evidence="9">The sequence shown here is derived from an EMBL/GenBank/DDBJ whole genome shotgun (WGS) entry which is preliminary data.</text>
</comment>
<dbReference type="AlphaFoldDB" id="A0A087ALX0"/>
<feature type="compositionally biased region" description="Polar residues" evidence="7">
    <location>
        <begin position="704"/>
        <end position="719"/>
    </location>
</feature>
<dbReference type="GO" id="GO:0022857">
    <property type="term" value="F:transmembrane transporter activity"/>
    <property type="evidence" value="ECO:0007669"/>
    <property type="project" value="InterPro"/>
</dbReference>
<feature type="transmembrane region" description="Helical" evidence="8">
    <location>
        <begin position="275"/>
        <end position="297"/>
    </location>
</feature>
<dbReference type="Gene3D" id="1.20.1740.10">
    <property type="entry name" value="Amino acid/polyamine transporter I"/>
    <property type="match status" value="1"/>
</dbReference>
<keyword evidence="2" id="KW-0813">Transport</keyword>
<dbReference type="STRING" id="1688.BCUN_1537"/>
<organism evidence="9 10">
    <name type="scientific">Bifidobacterium cuniculi</name>
    <dbReference type="NCBI Taxonomy" id="1688"/>
    <lineage>
        <taxon>Bacteria</taxon>
        <taxon>Bacillati</taxon>
        <taxon>Actinomycetota</taxon>
        <taxon>Actinomycetes</taxon>
        <taxon>Bifidobacteriales</taxon>
        <taxon>Bifidobacteriaceae</taxon>
        <taxon>Bifidobacterium</taxon>
    </lineage>
</organism>
<keyword evidence="3" id="KW-1003">Cell membrane</keyword>
<keyword evidence="5 8" id="KW-1133">Transmembrane helix</keyword>
<keyword evidence="6 8" id="KW-0472">Membrane</keyword>
<evidence type="ECO:0000313" key="10">
    <source>
        <dbReference type="Proteomes" id="UP000029067"/>
    </source>
</evidence>
<feature type="transmembrane region" description="Helical" evidence="8">
    <location>
        <begin position="163"/>
        <end position="183"/>
    </location>
</feature>
<accession>A0A087ALX0</accession>
<feature type="transmembrane region" description="Helical" evidence="8">
    <location>
        <begin position="478"/>
        <end position="500"/>
    </location>
</feature>
<keyword evidence="4 8" id="KW-0812">Transmembrane</keyword>
<feature type="transmembrane region" description="Helical" evidence="8">
    <location>
        <begin position="324"/>
        <end position="346"/>
    </location>
</feature>